<keyword evidence="11" id="KW-1185">Reference proteome</keyword>
<evidence type="ECO:0000256" key="9">
    <source>
        <dbReference type="SAM" id="Phobius"/>
    </source>
</evidence>
<dbReference type="AlphaFoldDB" id="A0A409XGU3"/>
<organism evidence="10 11">
    <name type="scientific">Psilocybe cyanescens</name>
    <dbReference type="NCBI Taxonomy" id="93625"/>
    <lineage>
        <taxon>Eukaryota</taxon>
        <taxon>Fungi</taxon>
        <taxon>Dikarya</taxon>
        <taxon>Basidiomycota</taxon>
        <taxon>Agaricomycotina</taxon>
        <taxon>Agaricomycetes</taxon>
        <taxon>Agaricomycetidae</taxon>
        <taxon>Agaricales</taxon>
        <taxon>Agaricineae</taxon>
        <taxon>Strophariaceae</taxon>
        <taxon>Psilocybe</taxon>
    </lineage>
</organism>
<dbReference type="InterPro" id="IPR045861">
    <property type="entry name" value="CorA_cytoplasmic_dom"/>
</dbReference>
<feature type="region of interest" description="Disordered" evidence="8">
    <location>
        <begin position="1"/>
        <end position="40"/>
    </location>
</feature>
<evidence type="ECO:0000256" key="2">
    <source>
        <dbReference type="ARBA" id="ARBA00009765"/>
    </source>
</evidence>
<comment type="caution">
    <text evidence="10">The sequence shown here is derived from an EMBL/GenBank/DDBJ whole genome shotgun (WGS) entry which is preliminary data.</text>
</comment>
<dbReference type="InterPro" id="IPR002523">
    <property type="entry name" value="MgTranspt_CorA/ZnTranspt_ZntB"/>
</dbReference>
<feature type="transmembrane region" description="Helical" evidence="9">
    <location>
        <begin position="590"/>
        <end position="612"/>
    </location>
</feature>
<evidence type="ECO:0000313" key="11">
    <source>
        <dbReference type="Proteomes" id="UP000283269"/>
    </source>
</evidence>
<dbReference type="PANTHER" id="PTHR46494:SF1">
    <property type="entry name" value="CORA FAMILY METAL ION TRANSPORTER (EUROFUNG)"/>
    <property type="match status" value="1"/>
</dbReference>
<sequence length="632" mass="71668">MPRENSLSDSEGRSLTPEPDEEEAFAISPASANYSQLPEVTSPLRADLSRIKTQSRKSLRSKVSKAVPSPAVHQTGFGTMTPKDKFRATVRKVMAMKRGTTLLGNVGGVGAEPGIDPRRPAVDAAYSHIKEQCQIEIMDYSAIRNTTRHMNNAQFIEFMGDLDSPDLPQRDPWVKVRWINIGGISWDVIRALSIKYNLHPLALEDVFHGHSRNRSKADYYSRHLFLRVLCHELLDDEEKKSRATHMQYTSGPRSNSPEPMERYPEEEEEKGMEESDELKKSTNGFPSRAATLVQRRGQGQASLLPTTRNDLKTAYASGKRSPTGSNLSTLVAREGALQLSQEERKQDEAAIEALKKGSRINVDVSPMFFFLFRDGTFISIRPIPNLSLTAPISFRLKSRDTVLRKSADPSLLLHSLLDLVVDKAVQVIEAYHANIHKFEREILLRPQMNTVRDLHILSGDLILHKRTLDPIKTLIYGLRRYDVDRCAALIDSSDPANKDVKVTGFMSHKAKIYLADVYDHMDYILTSLDMFAGIAQNLIDYTFNMSSYEMNEVMRRLTMATIIFLPLTVLTGYFGMNFHIMWSVNQHTDLFFWEIAIPIMVVTLPLALWGDLKKFWHYIHKKSATKQAIKTL</sequence>
<dbReference type="GO" id="GO:0005886">
    <property type="term" value="C:plasma membrane"/>
    <property type="evidence" value="ECO:0007669"/>
    <property type="project" value="UniProtKB-SubCell"/>
</dbReference>
<keyword evidence="4" id="KW-1003">Cell membrane</keyword>
<dbReference type="GO" id="GO:0000287">
    <property type="term" value="F:magnesium ion binding"/>
    <property type="evidence" value="ECO:0007669"/>
    <property type="project" value="TreeGrafter"/>
</dbReference>
<protein>
    <recommendedName>
        <fullName evidence="12">Magnesium transport protein CorA</fullName>
    </recommendedName>
</protein>
<dbReference type="InterPro" id="IPR045863">
    <property type="entry name" value="CorA_TM1_TM2"/>
</dbReference>
<keyword evidence="3" id="KW-0813">Transport</keyword>
<evidence type="ECO:0000256" key="7">
    <source>
        <dbReference type="ARBA" id="ARBA00023136"/>
    </source>
</evidence>
<evidence type="ECO:0000256" key="3">
    <source>
        <dbReference type="ARBA" id="ARBA00022448"/>
    </source>
</evidence>
<feature type="region of interest" description="Disordered" evidence="8">
    <location>
        <begin position="52"/>
        <end position="80"/>
    </location>
</feature>
<dbReference type="GO" id="GO:0015087">
    <property type="term" value="F:cobalt ion transmembrane transporter activity"/>
    <property type="evidence" value="ECO:0007669"/>
    <property type="project" value="TreeGrafter"/>
</dbReference>
<gene>
    <name evidence="10" type="ORF">CVT25_009612</name>
</gene>
<dbReference type="SUPFAM" id="SSF143865">
    <property type="entry name" value="CorA soluble domain-like"/>
    <property type="match status" value="1"/>
</dbReference>
<reference evidence="10 11" key="1">
    <citation type="journal article" date="2018" name="Evol. Lett.">
        <title>Horizontal gene cluster transfer increased hallucinogenic mushroom diversity.</title>
        <authorList>
            <person name="Reynolds H.T."/>
            <person name="Vijayakumar V."/>
            <person name="Gluck-Thaler E."/>
            <person name="Korotkin H.B."/>
            <person name="Matheny P.B."/>
            <person name="Slot J.C."/>
        </authorList>
    </citation>
    <scope>NUCLEOTIDE SEQUENCE [LARGE SCALE GENOMIC DNA]</scope>
    <source>
        <strain evidence="10 11">2631</strain>
    </source>
</reference>
<proteinExistence type="inferred from homology"/>
<dbReference type="OrthoDB" id="165352at2759"/>
<dbReference type="STRING" id="93625.A0A409XGU3"/>
<comment type="subcellular location">
    <subcellularLocation>
        <location evidence="1">Cell membrane</location>
        <topology evidence="1">Multi-pass membrane protein</topology>
    </subcellularLocation>
</comment>
<feature type="compositionally biased region" description="Polar residues" evidence="8">
    <location>
        <begin position="30"/>
        <end position="39"/>
    </location>
</feature>
<evidence type="ECO:0000256" key="4">
    <source>
        <dbReference type="ARBA" id="ARBA00022475"/>
    </source>
</evidence>
<comment type="similarity">
    <text evidence="2">Belongs to the CorA metal ion transporter (MIT) (TC 1.A.35) family.</text>
</comment>
<feature type="region of interest" description="Disordered" evidence="8">
    <location>
        <begin position="240"/>
        <end position="283"/>
    </location>
</feature>
<feature type="transmembrane region" description="Helical" evidence="9">
    <location>
        <begin position="557"/>
        <end position="578"/>
    </location>
</feature>
<evidence type="ECO:0008006" key="12">
    <source>
        <dbReference type="Google" id="ProtNLM"/>
    </source>
</evidence>
<dbReference type="SUPFAM" id="SSF144083">
    <property type="entry name" value="Magnesium transport protein CorA, transmembrane region"/>
    <property type="match status" value="1"/>
</dbReference>
<accession>A0A409XGU3</accession>
<evidence type="ECO:0000256" key="1">
    <source>
        <dbReference type="ARBA" id="ARBA00004651"/>
    </source>
</evidence>
<dbReference type="GO" id="GO:0050897">
    <property type="term" value="F:cobalt ion binding"/>
    <property type="evidence" value="ECO:0007669"/>
    <property type="project" value="TreeGrafter"/>
</dbReference>
<dbReference type="GO" id="GO:0015095">
    <property type="term" value="F:magnesium ion transmembrane transporter activity"/>
    <property type="evidence" value="ECO:0007669"/>
    <property type="project" value="TreeGrafter"/>
</dbReference>
<dbReference type="EMBL" id="NHYD01001756">
    <property type="protein sequence ID" value="PPQ89972.1"/>
    <property type="molecule type" value="Genomic_DNA"/>
</dbReference>
<dbReference type="PANTHER" id="PTHR46494">
    <property type="entry name" value="CORA FAMILY METAL ION TRANSPORTER (EUROFUNG)"/>
    <property type="match status" value="1"/>
</dbReference>
<name>A0A409XGU3_PSICY</name>
<evidence type="ECO:0000256" key="8">
    <source>
        <dbReference type="SAM" id="MobiDB-lite"/>
    </source>
</evidence>
<keyword evidence="7 9" id="KW-0472">Membrane</keyword>
<dbReference type="Pfam" id="PF01544">
    <property type="entry name" value="CorA"/>
    <property type="match status" value="1"/>
</dbReference>
<keyword evidence="5 9" id="KW-0812">Transmembrane</keyword>
<feature type="compositionally biased region" description="Acidic residues" evidence="8">
    <location>
        <begin position="264"/>
        <end position="276"/>
    </location>
</feature>
<feature type="compositionally biased region" description="Polar residues" evidence="8">
    <location>
        <begin position="244"/>
        <end position="256"/>
    </location>
</feature>
<evidence type="ECO:0000256" key="6">
    <source>
        <dbReference type="ARBA" id="ARBA00022989"/>
    </source>
</evidence>
<dbReference type="Proteomes" id="UP000283269">
    <property type="component" value="Unassembled WGS sequence"/>
</dbReference>
<feature type="compositionally biased region" description="Basic residues" evidence="8">
    <location>
        <begin position="53"/>
        <end position="63"/>
    </location>
</feature>
<keyword evidence="6 9" id="KW-1133">Transmembrane helix</keyword>
<dbReference type="InParanoid" id="A0A409XGU3"/>
<dbReference type="Gene3D" id="1.20.58.340">
    <property type="entry name" value="Magnesium transport protein CorA, transmembrane region"/>
    <property type="match status" value="2"/>
</dbReference>
<dbReference type="Gene3D" id="3.30.460.20">
    <property type="entry name" value="CorA soluble domain-like"/>
    <property type="match status" value="1"/>
</dbReference>
<evidence type="ECO:0000256" key="5">
    <source>
        <dbReference type="ARBA" id="ARBA00022692"/>
    </source>
</evidence>
<evidence type="ECO:0000313" key="10">
    <source>
        <dbReference type="EMBL" id="PPQ89972.1"/>
    </source>
</evidence>